<protein>
    <submittedName>
        <fullName evidence="2">Cytosine deaminase</fullName>
        <ecNumber evidence="2">3.5.4.1</ecNumber>
    </submittedName>
</protein>
<evidence type="ECO:0000313" key="3">
    <source>
        <dbReference type="Proteomes" id="UP000023703"/>
    </source>
</evidence>
<dbReference type="InterPro" id="IPR052349">
    <property type="entry name" value="Metallo-hydrolase_Enzymes"/>
</dbReference>
<dbReference type="PANTHER" id="PTHR32027">
    <property type="entry name" value="CYTOSINE DEAMINASE"/>
    <property type="match status" value="1"/>
</dbReference>
<dbReference type="EC" id="3.5.4.1" evidence="2"/>
<dbReference type="KEGG" id="cgy:CGLY_01435"/>
<organism evidence="2 3">
    <name type="scientific">Corynebacterium glyciniphilum AJ 3170</name>
    <dbReference type="NCBI Taxonomy" id="1404245"/>
    <lineage>
        <taxon>Bacteria</taxon>
        <taxon>Bacillati</taxon>
        <taxon>Actinomycetota</taxon>
        <taxon>Actinomycetes</taxon>
        <taxon>Mycobacteriales</taxon>
        <taxon>Corynebacteriaceae</taxon>
        <taxon>Corynebacterium</taxon>
    </lineage>
</organism>
<dbReference type="InterPro" id="IPR013108">
    <property type="entry name" value="Amidohydro_3"/>
</dbReference>
<keyword evidence="3" id="KW-1185">Reference proteome</keyword>
<dbReference type="EMBL" id="CP006842">
    <property type="protein sequence ID" value="AHW62735.1"/>
    <property type="molecule type" value="Genomic_DNA"/>
</dbReference>
<dbReference type="AlphaFoldDB" id="X5E5I9"/>
<dbReference type="Gene3D" id="3.20.20.140">
    <property type="entry name" value="Metal-dependent hydrolases"/>
    <property type="match status" value="1"/>
</dbReference>
<dbReference type="InterPro" id="IPR011059">
    <property type="entry name" value="Metal-dep_hydrolase_composite"/>
</dbReference>
<feature type="domain" description="Amidohydrolase 3" evidence="1">
    <location>
        <begin position="179"/>
        <end position="390"/>
    </location>
</feature>
<dbReference type="InterPro" id="IPR032466">
    <property type="entry name" value="Metal_Hydrolase"/>
</dbReference>
<dbReference type="HOGENOM" id="CLU_031758_5_1_11"/>
<evidence type="ECO:0000259" key="1">
    <source>
        <dbReference type="Pfam" id="PF07969"/>
    </source>
</evidence>
<reference evidence="2 3" key="1">
    <citation type="journal article" date="2015" name="Int. J. Syst. Evol. Microbiol.">
        <title>Revisiting Corynebacterium glyciniphilum (ex Kubota et al., 1972) sp. nov., nom. rev., isolated from putrefied banana.</title>
        <authorList>
            <person name="Al-Dilaimi A."/>
            <person name="Bednarz H."/>
            <person name="Lomker A."/>
            <person name="Niehaus K."/>
            <person name="Kalinowski J."/>
            <person name="Ruckert C."/>
        </authorList>
    </citation>
    <scope>NUCLEOTIDE SEQUENCE [LARGE SCALE GENOMIC DNA]</scope>
    <source>
        <strain evidence="2">AJ 3170</strain>
    </source>
</reference>
<name>X5E5I9_9CORY</name>
<dbReference type="GO" id="GO:0004131">
    <property type="term" value="F:cytosine deaminase activity"/>
    <property type="evidence" value="ECO:0007669"/>
    <property type="project" value="UniProtKB-EC"/>
</dbReference>
<dbReference type="STRING" id="1404245.CGLY_01435"/>
<dbReference type="Pfam" id="PF07969">
    <property type="entry name" value="Amidohydro_3"/>
    <property type="match status" value="1"/>
</dbReference>
<dbReference type="Proteomes" id="UP000023703">
    <property type="component" value="Chromosome"/>
</dbReference>
<dbReference type="RefSeq" id="WP_227590332.1">
    <property type="nucleotide sequence ID" value="NZ_CP006842.1"/>
</dbReference>
<evidence type="ECO:0000313" key="2">
    <source>
        <dbReference type="EMBL" id="AHW62735.1"/>
    </source>
</evidence>
<keyword evidence="2" id="KW-0378">Hydrolase</keyword>
<dbReference type="Gene3D" id="2.30.40.10">
    <property type="entry name" value="Urease, subunit C, domain 1"/>
    <property type="match status" value="1"/>
</dbReference>
<gene>
    <name evidence="2" type="primary">codA</name>
    <name evidence="2" type="ORF">CGLY_01435</name>
</gene>
<accession>X5E5I9</accession>
<dbReference type="PANTHER" id="PTHR32027:SF9">
    <property type="entry name" value="BLL3847 PROTEIN"/>
    <property type="match status" value="1"/>
</dbReference>
<dbReference type="eggNOG" id="COG0402">
    <property type="taxonomic scope" value="Bacteria"/>
</dbReference>
<dbReference type="SUPFAM" id="SSF51556">
    <property type="entry name" value="Metallo-dependent hydrolases"/>
    <property type="match status" value="1"/>
</dbReference>
<proteinExistence type="predicted"/>
<sequence>MTAPDTTDLVDMTGLTGLTGISGVQLAGRTVDITFDGSVVNTIRPHDPGTSENMLDLRGYSVLPATADPHAHLDKSRSWDLVNPPVGDLPGAVDAWSAAAARFSQEDILTRARGTALSMLAAGTTAVRSHVDVYPDAITGTDPFRGIRAVDQLRRELEEMMTLQIVALIPASTPVSRVAQLVAGALDTGADLVGGAPHLAHDPLSQTDALIDAAEAHAVGCDLHIDEYTEVGAAGSPNARTSRTQTIHRYAERVTGWPEGRDRAAGHCCRLSGMTAAELDTTAVELRAAHIPVIALPATNLYLQASDSRGIAPVTALRERGVRVAAGGDNVADPFNPTGRADALETASLLITAAHQTPDQALCLVTTGARAAMNLPPAGPTPGARADLLCVRSPGPRSAGTAGPAPSTASLIAAAPSDRVVISSGRLVARTTSVTTYPHLRPST</sequence>